<dbReference type="EMBL" id="KL197713">
    <property type="protein sequence ID" value="KDQ60763.1"/>
    <property type="molecule type" value="Genomic_DNA"/>
</dbReference>
<dbReference type="InterPro" id="IPR032566">
    <property type="entry name" value="Znf-C2HE"/>
</dbReference>
<evidence type="ECO:0000256" key="1">
    <source>
        <dbReference type="SAM" id="MobiDB-lite"/>
    </source>
</evidence>
<dbReference type="PANTHER" id="PTHR12486:SF4">
    <property type="entry name" value="APRATAXIN"/>
    <property type="match status" value="1"/>
</dbReference>
<dbReference type="InterPro" id="IPR036265">
    <property type="entry name" value="HIT-like_sf"/>
</dbReference>
<feature type="compositionally biased region" description="Basic and acidic residues" evidence="1">
    <location>
        <begin position="213"/>
        <end position="224"/>
    </location>
</feature>
<dbReference type="Pfam" id="PF16278">
    <property type="entry name" value="zf-C2HE"/>
    <property type="match status" value="1"/>
</dbReference>
<dbReference type="Proteomes" id="UP000027265">
    <property type="component" value="Unassembled WGS sequence"/>
</dbReference>
<dbReference type="GO" id="GO:1990165">
    <property type="term" value="F:single-strand break-containing DNA binding"/>
    <property type="evidence" value="ECO:0007669"/>
    <property type="project" value="TreeGrafter"/>
</dbReference>
<dbReference type="OrthoDB" id="3512845at2759"/>
<dbReference type="GO" id="GO:0003697">
    <property type="term" value="F:single-stranded DNA binding"/>
    <property type="evidence" value="ECO:0007669"/>
    <property type="project" value="TreeGrafter"/>
</dbReference>
<dbReference type="Pfam" id="PF11969">
    <property type="entry name" value="DcpS_C"/>
    <property type="match status" value="1"/>
</dbReference>
<evidence type="ECO:0000259" key="2">
    <source>
        <dbReference type="Pfam" id="PF16278"/>
    </source>
</evidence>
<dbReference type="GO" id="GO:0003725">
    <property type="term" value="F:double-stranded RNA binding"/>
    <property type="evidence" value="ECO:0007669"/>
    <property type="project" value="TreeGrafter"/>
</dbReference>
<feature type="domain" description="Aprataxin C2HE/C2H2/C2HC zinc finger" evidence="2">
    <location>
        <begin position="147"/>
        <end position="211"/>
    </location>
</feature>
<organism evidence="3 4">
    <name type="scientific">Jaapia argillacea MUCL 33604</name>
    <dbReference type="NCBI Taxonomy" id="933084"/>
    <lineage>
        <taxon>Eukaryota</taxon>
        <taxon>Fungi</taxon>
        <taxon>Dikarya</taxon>
        <taxon>Basidiomycota</taxon>
        <taxon>Agaricomycotina</taxon>
        <taxon>Agaricomycetes</taxon>
        <taxon>Agaricomycetidae</taxon>
        <taxon>Jaapiales</taxon>
        <taxon>Jaapiaceae</taxon>
        <taxon>Jaapia</taxon>
    </lineage>
</organism>
<feature type="compositionally biased region" description="Basic and acidic residues" evidence="1">
    <location>
        <begin position="254"/>
        <end position="272"/>
    </location>
</feature>
<sequence>MSHLTILRTYAQSPSPSTALPPSILFAHSPSSLTIFDAYPKATFHFLILPRIVSPLTASDLASLKALLNRDKATAKDIIVGLREDALVLKASIEEEMVKRFGYKWDIWIGFHAVPSMEHLHLHVISSDLVSPSLKNKKHYNSFHPKLGFFLHLDDVLSWFDTDPSFYTRMSKLEKSEYEPLLKEDLCCYRCNESMKNMPTLKSHLQEEWDNETKSAKTKLEKAKLVQNKRKRNADENPTNVQAKTNEPSGSVTDKSELEEPFKKRIERDDDS</sequence>
<dbReference type="GO" id="GO:0000012">
    <property type="term" value="P:single strand break repair"/>
    <property type="evidence" value="ECO:0007669"/>
    <property type="project" value="TreeGrafter"/>
</dbReference>
<dbReference type="STRING" id="933084.A0A067Q115"/>
<evidence type="ECO:0000313" key="3">
    <source>
        <dbReference type="EMBL" id="KDQ60763.1"/>
    </source>
</evidence>
<gene>
    <name evidence="3" type="ORF">JAAARDRAFT_31735</name>
</gene>
<dbReference type="AlphaFoldDB" id="A0A067Q115"/>
<accession>A0A067Q115</accession>
<evidence type="ECO:0000313" key="4">
    <source>
        <dbReference type="Proteomes" id="UP000027265"/>
    </source>
</evidence>
<feature type="region of interest" description="Disordered" evidence="1">
    <location>
        <begin position="213"/>
        <end position="272"/>
    </location>
</feature>
<dbReference type="GO" id="GO:0033699">
    <property type="term" value="F:DNA 5'-adenosine monophosphate hydrolase activity"/>
    <property type="evidence" value="ECO:0007669"/>
    <property type="project" value="TreeGrafter"/>
</dbReference>
<keyword evidence="4" id="KW-1185">Reference proteome</keyword>
<feature type="compositionally biased region" description="Polar residues" evidence="1">
    <location>
        <begin position="236"/>
        <end position="253"/>
    </location>
</feature>
<dbReference type="HOGENOM" id="CLU_066882_1_1_1"/>
<dbReference type="Gene3D" id="3.30.428.10">
    <property type="entry name" value="HIT-like"/>
    <property type="match status" value="1"/>
</dbReference>
<dbReference type="PANTHER" id="PTHR12486">
    <property type="entry name" value="APRATAXIN-RELATED"/>
    <property type="match status" value="1"/>
</dbReference>
<dbReference type="GO" id="GO:0005634">
    <property type="term" value="C:nucleus"/>
    <property type="evidence" value="ECO:0007669"/>
    <property type="project" value="TreeGrafter"/>
</dbReference>
<dbReference type="GO" id="GO:0030983">
    <property type="term" value="F:mismatched DNA binding"/>
    <property type="evidence" value="ECO:0007669"/>
    <property type="project" value="TreeGrafter"/>
</dbReference>
<dbReference type="FunCoup" id="A0A067Q115">
    <property type="interactions" value="426"/>
</dbReference>
<dbReference type="SUPFAM" id="SSF54197">
    <property type="entry name" value="HIT-like"/>
    <property type="match status" value="1"/>
</dbReference>
<dbReference type="InParanoid" id="A0A067Q115"/>
<proteinExistence type="predicted"/>
<reference evidence="4" key="1">
    <citation type="journal article" date="2014" name="Proc. Natl. Acad. Sci. U.S.A.">
        <title>Extensive sampling of basidiomycete genomes demonstrates inadequacy of the white-rot/brown-rot paradigm for wood decay fungi.</title>
        <authorList>
            <person name="Riley R."/>
            <person name="Salamov A.A."/>
            <person name="Brown D.W."/>
            <person name="Nagy L.G."/>
            <person name="Floudas D."/>
            <person name="Held B.W."/>
            <person name="Levasseur A."/>
            <person name="Lombard V."/>
            <person name="Morin E."/>
            <person name="Otillar R."/>
            <person name="Lindquist E.A."/>
            <person name="Sun H."/>
            <person name="LaButti K.M."/>
            <person name="Schmutz J."/>
            <person name="Jabbour D."/>
            <person name="Luo H."/>
            <person name="Baker S.E."/>
            <person name="Pisabarro A.G."/>
            <person name="Walton J.D."/>
            <person name="Blanchette R.A."/>
            <person name="Henrissat B."/>
            <person name="Martin F."/>
            <person name="Cullen D."/>
            <person name="Hibbett D.S."/>
            <person name="Grigoriev I.V."/>
        </authorList>
    </citation>
    <scope>NUCLEOTIDE SEQUENCE [LARGE SCALE GENOMIC DNA]</scope>
    <source>
        <strain evidence="4">MUCL 33604</strain>
    </source>
</reference>
<protein>
    <recommendedName>
        <fullName evidence="2">Aprataxin C2HE/C2H2/C2HC zinc finger domain-containing protein</fullName>
    </recommendedName>
</protein>
<name>A0A067Q115_9AGAM</name>